<evidence type="ECO:0000313" key="3">
    <source>
        <dbReference type="RefSeq" id="XP_032837350.1"/>
    </source>
</evidence>
<proteinExistence type="predicted"/>
<evidence type="ECO:0000256" key="1">
    <source>
        <dbReference type="SAM" id="Coils"/>
    </source>
</evidence>
<reference evidence="3" key="1">
    <citation type="submission" date="2025-08" db="UniProtKB">
        <authorList>
            <consortium name="RefSeq"/>
        </authorList>
    </citation>
    <scope>IDENTIFICATION</scope>
    <source>
        <tissue evidence="3">Sperm</tissue>
    </source>
</reference>
<evidence type="ECO:0000313" key="2">
    <source>
        <dbReference type="Proteomes" id="UP001318040"/>
    </source>
</evidence>
<dbReference type="Proteomes" id="UP001318040">
    <property type="component" value="Chromosome 81"/>
</dbReference>
<protein>
    <submittedName>
        <fullName evidence="3">Uncharacterized abhydrolase domain-containing protein DDB_G0269086-like</fullName>
    </submittedName>
</protein>
<accession>A0AAJ7XK67</accession>
<organism evidence="2 3">
    <name type="scientific">Petromyzon marinus</name>
    <name type="common">Sea lamprey</name>
    <dbReference type="NCBI Taxonomy" id="7757"/>
    <lineage>
        <taxon>Eukaryota</taxon>
        <taxon>Metazoa</taxon>
        <taxon>Chordata</taxon>
        <taxon>Craniata</taxon>
        <taxon>Vertebrata</taxon>
        <taxon>Cyclostomata</taxon>
        <taxon>Hyperoartia</taxon>
        <taxon>Petromyzontiformes</taxon>
        <taxon>Petromyzontidae</taxon>
        <taxon>Petromyzon</taxon>
    </lineage>
</organism>
<dbReference type="RefSeq" id="XP_032837350.1">
    <property type="nucleotide sequence ID" value="XM_032981459.1"/>
</dbReference>
<sequence length="396" mass="44128">MEVCCSSSGVRDAGHPIVVQQRIRRRCLVLEPRTAASQPRLRRIKEERRRTLEARLQDNRERLRAHAAAAAAVQPSEGPDGALAQRRLRRRCLVLEPRTAASQPRLRRIKEERRRTLEARLQDNRERLRAHAAAAAAVQPSEGPDGALAQRRLRRRCLVLEPCTAASRPRLRRIKEERRRTLEAQLQDNREQLRAHAAAAAAAAAVAAVQPSEGPDGALAQGVATRQRRLRRRCLSMDRLERCLLAARLLRCHKEERRRALEAWREGNADRLRGQAAAAAAAVAAQPSEVPDGALAQSLAPGVSGVRHERETGGLHECLRYAGRLARLHDEDRWHTERLVTELLRLTKKQHESLASAGLAGPQEHADLEGAMRLARRRRPVAWADAVAADAGDASR</sequence>
<keyword evidence="2" id="KW-1185">Reference proteome</keyword>
<gene>
    <name evidence="3" type="primary">LOC116958733</name>
</gene>
<keyword evidence="1" id="KW-0175">Coiled coil</keyword>
<name>A0AAJ7XK67_PETMA</name>
<dbReference type="KEGG" id="pmrn:116958733"/>
<feature type="coiled-coil region" evidence="1">
    <location>
        <begin position="172"/>
        <end position="199"/>
    </location>
</feature>
<dbReference type="AlphaFoldDB" id="A0AAJ7XK67"/>